<accession>A0A0K2ULW7</accession>
<name>A0A0K2ULW7_LEPSM</name>
<dbReference type="AlphaFoldDB" id="A0A0K2ULW7"/>
<evidence type="ECO:0000256" key="1">
    <source>
        <dbReference type="SAM" id="Coils"/>
    </source>
</evidence>
<evidence type="ECO:0000313" key="2">
    <source>
        <dbReference type="EMBL" id="CDW39273.1"/>
    </source>
</evidence>
<dbReference type="OrthoDB" id="6375869at2759"/>
<reference evidence="2" key="1">
    <citation type="submission" date="2014-05" db="EMBL/GenBank/DDBJ databases">
        <authorList>
            <person name="Chronopoulou M."/>
        </authorList>
    </citation>
    <scope>NUCLEOTIDE SEQUENCE</scope>
    <source>
        <tissue evidence="2">Whole organism</tissue>
    </source>
</reference>
<sequence length="209" mass="24660">CLQKSSNDVRLRDMEISKLQRKLASLKTEPLQLNSNKSQGTEEFTEKVKNLTEELSRVTNKYLILKRKVKAYQDHCQRKEKHFQDEIKRMENKYKSMLFTLKSKMENAYNTKEQQIEIELMEMKDHFYLELEKITSLDKEKRPLDSPAEDEFLNGISECSSASKKENMCPSSRLEEVDRFFARAQEDARNKIANLQITHKPFSTLNNNI</sequence>
<proteinExistence type="predicted"/>
<keyword evidence="1" id="KW-0175">Coiled coil</keyword>
<organism evidence="2">
    <name type="scientific">Lepeophtheirus salmonis</name>
    <name type="common">Salmon louse</name>
    <name type="synonym">Caligus salmonis</name>
    <dbReference type="NCBI Taxonomy" id="72036"/>
    <lineage>
        <taxon>Eukaryota</taxon>
        <taxon>Metazoa</taxon>
        <taxon>Ecdysozoa</taxon>
        <taxon>Arthropoda</taxon>
        <taxon>Crustacea</taxon>
        <taxon>Multicrustacea</taxon>
        <taxon>Hexanauplia</taxon>
        <taxon>Copepoda</taxon>
        <taxon>Siphonostomatoida</taxon>
        <taxon>Caligidae</taxon>
        <taxon>Lepeophtheirus</taxon>
    </lineage>
</organism>
<feature type="coiled-coil region" evidence="1">
    <location>
        <begin position="41"/>
        <end position="68"/>
    </location>
</feature>
<protein>
    <submittedName>
        <fullName evidence="2">Uncharacterized protein</fullName>
    </submittedName>
</protein>
<feature type="non-terminal residue" evidence="2">
    <location>
        <position position="1"/>
    </location>
</feature>
<dbReference type="EMBL" id="HACA01021912">
    <property type="protein sequence ID" value="CDW39273.1"/>
    <property type="molecule type" value="Transcribed_RNA"/>
</dbReference>